<evidence type="ECO:0000313" key="2">
    <source>
        <dbReference type="EMBL" id="KKL67852.1"/>
    </source>
</evidence>
<feature type="domain" description="HNH nuclease" evidence="1">
    <location>
        <begin position="43"/>
        <end position="85"/>
    </location>
</feature>
<dbReference type="AlphaFoldDB" id="A0A0F9GXN2"/>
<evidence type="ECO:0000259" key="1">
    <source>
        <dbReference type="Pfam" id="PF13392"/>
    </source>
</evidence>
<dbReference type="Pfam" id="PF13392">
    <property type="entry name" value="HNH_3"/>
    <property type="match status" value="1"/>
</dbReference>
<accession>A0A0F9GXN2</accession>
<dbReference type="InterPro" id="IPR044925">
    <property type="entry name" value="His-Me_finger_sf"/>
</dbReference>
<dbReference type="SUPFAM" id="SSF54060">
    <property type="entry name" value="His-Me finger endonucleases"/>
    <property type="match status" value="1"/>
</dbReference>
<gene>
    <name evidence="2" type="ORF">LCGC14_2130820</name>
</gene>
<proteinExistence type="predicted"/>
<dbReference type="EMBL" id="LAZR01026724">
    <property type="protein sequence ID" value="KKL67852.1"/>
    <property type="molecule type" value="Genomic_DNA"/>
</dbReference>
<sequence>MNAILDRFMEKVEKDSASDCWLWTASTVKGGYGQFTVNGWPVLAHRWIYEETVGKIPDGKELDHLCSTPSCVNYEHLEPVVHAENIRRGNTGKNQEGRGLGVPIKSYCPQGHPYAGDNLYIYANARGGINQQCRTCNRERQRVRRVTERTLKA</sequence>
<name>A0A0F9GXN2_9ZZZZ</name>
<reference evidence="2" key="1">
    <citation type="journal article" date="2015" name="Nature">
        <title>Complex archaea that bridge the gap between prokaryotes and eukaryotes.</title>
        <authorList>
            <person name="Spang A."/>
            <person name="Saw J.H."/>
            <person name="Jorgensen S.L."/>
            <person name="Zaremba-Niedzwiedzka K."/>
            <person name="Martijn J."/>
            <person name="Lind A.E."/>
            <person name="van Eijk R."/>
            <person name="Schleper C."/>
            <person name="Guy L."/>
            <person name="Ettema T.J."/>
        </authorList>
    </citation>
    <scope>NUCLEOTIDE SEQUENCE</scope>
</reference>
<organism evidence="2">
    <name type="scientific">marine sediment metagenome</name>
    <dbReference type="NCBI Taxonomy" id="412755"/>
    <lineage>
        <taxon>unclassified sequences</taxon>
        <taxon>metagenomes</taxon>
        <taxon>ecological metagenomes</taxon>
    </lineage>
</organism>
<protein>
    <recommendedName>
        <fullName evidence="1">HNH nuclease domain-containing protein</fullName>
    </recommendedName>
</protein>
<comment type="caution">
    <text evidence="2">The sequence shown here is derived from an EMBL/GenBank/DDBJ whole genome shotgun (WGS) entry which is preliminary data.</text>
</comment>
<dbReference type="InterPro" id="IPR003615">
    <property type="entry name" value="HNH_nuc"/>
</dbReference>